<name>A0A4Y9XU92_9AGAM</name>
<accession>A0A4Y9XU92</accession>
<evidence type="ECO:0000313" key="3">
    <source>
        <dbReference type="Proteomes" id="UP000298327"/>
    </source>
</evidence>
<sequence>MSPSERLGAKFQFLPLLDSVTPPSEPCSEAVAPQDHQHDADLPTPVADPRVDKFQPPTPISSSSSPPSPPPKSPSLSYFSLPLSRSRSSSSDTPTHSPTLTAVTASSSALSTPALLHSALPPSLAADDFDFDGADLVPSAFPPLADVIDGSTHSPSMDDDYGLPLGALNTRNLNMHTHTHPSLTGLPSPHLKALPSPALMPPSPFSLYPPSPPLDVISEDAPAGLSRRRSSLRTYFGDSDIEHSEHSDAEGEEERERVHVAKSIIEMLGATRHAQATKGSSTSHSGCGSGSGSTTESTVSSAAHTDTETSDTDVDEEAAEPEFGGKARAVQVAVTLVEEIHAL</sequence>
<proteinExistence type="predicted"/>
<protein>
    <submittedName>
        <fullName evidence="2">Uncharacterized protein</fullName>
    </submittedName>
</protein>
<organism evidence="2 3">
    <name type="scientific">Dentipellis fragilis</name>
    <dbReference type="NCBI Taxonomy" id="205917"/>
    <lineage>
        <taxon>Eukaryota</taxon>
        <taxon>Fungi</taxon>
        <taxon>Dikarya</taxon>
        <taxon>Basidiomycota</taxon>
        <taxon>Agaricomycotina</taxon>
        <taxon>Agaricomycetes</taxon>
        <taxon>Russulales</taxon>
        <taxon>Hericiaceae</taxon>
        <taxon>Dentipellis</taxon>
    </lineage>
</organism>
<reference evidence="2 3" key="1">
    <citation type="submission" date="2019-02" db="EMBL/GenBank/DDBJ databases">
        <title>Genome sequencing of the rare red list fungi Dentipellis fragilis.</title>
        <authorList>
            <person name="Buettner E."/>
            <person name="Kellner H."/>
        </authorList>
    </citation>
    <scope>NUCLEOTIDE SEQUENCE [LARGE SCALE GENOMIC DNA]</scope>
    <source>
        <strain evidence="2 3">DSM 105465</strain>
    </source>
</reference>
<dbReference type="EMBL" id="SEOQ01001169">
    <property type="protein sequence ID" value="TFY53328.1"/>
    <property type="molecule type" value="Genomic_DNA"/>
</dbReference>
<gene>
    <name evidence="2" type="ORF">EVG20_g10166</name>
</gene>
<feature type="compositionally biased region" description="Low complexity" evidence="1">
    <location>
        <begin position="74"/>
        <end position="108"/>
    </location>
</feature>
<feature type="compositionally biased region" description="Basic and acidic residues" evidence="1">
    <location>
        <begin position="240"/>
        <end position="257"/>
    </location>
</feature>
<evidence type="ECO:0000313" key="2">
    <source>
        <dbReference type="EMBL" id="TFY53328.1"/>
    </source>
</evidence>
<comment type="caution">
    <text evidence="2">The sequence shown here is derived from an EMBL/GenBank/DDBJ whole genome shotgun (WGS) entry which is preliminary data.</text>
</comment>
<feature type="compositionally biased region" description="Low complexity" evidence="1">
    <location>
        <begin position="277"/>
        <end position="301"/>
    </location>
</feature>
<feature type="region of interest" description="Disordered" evidence="1">
    <location>
        <begin position="1"/>
        <end position="108"/>
    </location>
</feature>
<feature type="region of interest" description="Disordered" evidence="1">
    <location>
        <begin position="273"/>
        <end position="327"/>
    </location>
</feature>
<dbReference type="Proteomes" id="UP000298327">
    <property type="component" value="Unassembled WGS sequence"/>
</dbReference>
<feature type="region of interest" description="Disordered" evidence="1">
    <location>
        <begin position="236"/>
        <end position="257"/>
    </location>
</feature>
<evidence type="ECO:0000256" key="1">
    <source>
        <dbReference type="SAM" id="MobiDB-lite"/>
    </source>
</evidence>
<dbReference type="AlphaFoldDB" id="A0A4Y9XU92"/>
<keyword evidence="3" id="KW-1185">Reference proteome</keyword>
<feature type="compositionally biased region" description="Acidic residues" evidence="1">
    <location>
        <begin position="308"/>
        <end position="320"/>
    </location>
</feature>